<dbReference type="Gene3D" id="3.30.200.20">
    <property type="entry name" value="Phosphorylase Kinase, domain 1"/>
    <property type="match status" value="1"/>
</dbReference>
<feature type="compositionally biased region" description="Acidic residues" evidence="1">
    <location>
        <begin position="57"/>
        <end position="77"/>
    </location>
</feature>
<name>A0A9R1XEH1_LACSA</name>
<dbReference type="AlphaFoldDB" id="A0A9R1XEH1"/>
<gene>
    <name evidence="2" type="ORF">LSAT_V11C400194070</name>
</gene>
<proteinExistence type="predicted"/>
<evidence type="ECO:0000313" key="2">
    <source>
        <dbReference type="EMBL" id="KAJ0209826.1"/>
    </source>
</evidence>
<organism evidence="2 3">
    <name type="scientific">Lactuca sativa</name>
    <name type="common">Garden lettuce</name>
    <dbReference type="NCBI Taxonomy" id="4236"/>
    <lineage>
        <taxon>Eukaryota</taxon>
        <taxon>Viridiplantae</taxon>
        <taxon>Streptophyta</taxon>
        <taxon>Embryophyta</taxon>
        <taxon>Tracheophyta</taxon>
        <taxon>Spermatophyta</taxon>
        <taxon>Magnoliopsida</taxon>
        <taxon>eudicotyledons</taxon>
        <taxon>Gunneridae</taxon>
        <taxon>Pentapetalae</taxon>
        <taxon>asterids</taxon>
        <taxon>campanulids</taxon>
        <taxon>Asterales</taxon>
        <taxon>Asteraceae</taxon>
        <taxon>Cichorioideae</taxon>
        <taxon>Cichorieae</taxon>
        <taxon>Lactucinae</taxon>
        <taxon>Lactuca</taxon>
    </lineage>
</organism>
<dbReference type="Proteomes" id="UP000235145">
    <property type="component" value="Unassembled WGS sequence"/>
</dbReference>
<protein>
    <submittedName>
        <fullName evidence="2">Uncharacterized protein</fullName>
    </submittedName>
</protein>
<dbReference type="EMBL" id="NBSK02000004">
    <property type="protein sequence ID" value="KAJ0209826.1"/>
    <property type="molecule type" value="Genomic_DNA"/>
</dbReference>
<accession>A0A9R1XEH1</accession>
<comment type="caution">
    <text evidence="2">The sequence shown here is derived from an EMBL/GenBank/DDBJ whole genome shotgun (WGS) entry which is preliminary data.</text>
</comment>
<sequence>MNLSFQKYGDDFIDVWTVEDFQETFNRLKSDFQIKREISITNMMRHPNIFRLHEESESKDDEIDDHNDDENDLEQEADAEKEVVYGKPPEVLPPKDTDRVSPNIEMDVHTFFVNSERVIDYLNSLERPSKTAFLLAYECPQEIGYYRILVRSDLLYLKPCSSTFSLHWWHLQELLWFIFTDCFNGTHPLASHSY</sequence>
<feature type="region of interest" description="Disordered" evidence="1">
    <location>
        <begin position="55"/>
        <end position="99"/>
    </location>
</feature>
<keyword evidence="3" id="KW-1185">Reference proteome</keyword>
<evidence type="ECO:0000256" key="1">
    <source>
        <dbReference type="SAM" id="MobiDB-lite"/>
    </source>
</evidence>
<reference evidence="2 3" key="1">
    <citation type="journal article" date="2017" name="Nat. Commun.">
        <title>Genome assembly with in vitro proximity ligation data and whole-genome triplication in lettuce.</title>
        <authorList>
            <person name="Reyes-Chin-Wo S."/>
            <person name="Wang Z."/>
            <person name="Yang X."/>
            <person name="Kozik A."/>
            <person name="Arikit S."/>
            <person name="Song C."/>
            <person name="Xia L."/>
            <person name="Froenicke L."/>
            <person name="Lavelle D.O."/>
            <person name="Truco M.J."/>
            <person name="Xia R."/>
            <person name="Zhu S."/>
            <person name="Xu C."/>
            <person name="Xu H."/>
            <person name="Xu X."/>
            <person name="Cox K."/>
            <person name="Korf I."/>
            <person name="Meyers B.C."/>
            <person name="Michelmore R.W."/>
        </authorList>
    </citation>
    <scope>NUCLEOTIDE SEQUENCE [LARGE SCALE GENOMIC DNA]</scope>
    <source>
        <strain evidence="3">cv. Salinas</strain>
        <tissue evidence="2">Seedlings</tissue>
    </source>
</reference>
<evidence type="ECO:0000313" key="3">
    <source>
        <dbReference type="Proteomes" id="UP000235145"/>
    </source>
</evidence>